<comment type="subcellular location">
    <subcellularLocation>
        <location evidence="1">Cell membrane</location>
        <topology evidence="1">Multi-pass membrane protein</topology>
    </subcellularLocation>
</comment>
<dbReference type="InterPro" id="IPR036259">
    <property type="entry name" value="MFS_trans_sf"/>
</dbReference>
<dbReference type="NCBIfam" id="TIGR00711">
    <property type="entry name" value="efflux_EmrB"/>
    <property type="match status" value="1"/>
</dbReference>
<feature type="domain" description="Major facilitator superfamily (MFS) profile" evidence="9">
    <location>
        <begin position="8"/>
        <end position="502"/>
    </location>
</feature>
<reference evidence="10" key="1">
    <citation type="submission" date="2019-12" db="EMBL/GenBank/DDBJ databases">
        <title>Mycobacterium spongiae sp. nov.</title>
        <authorList>
            <person name="Stinear T."/>
        </authorList>
    </citation>
    <scope>NUCLEOTIDE SEQUENCE</scope>
    <source>
        <strain evidence="10">FSD4b-SM</strain>
    </source>
</reference>
<evidence type="ECO:0000259" key="9">
    <source>
        <dbReference type="PROSITE" id="PS50850"/>
    </source>
</evidence>
<proteinExistence type="inferred from homology"/>
<keyword evidence="4" id="KW-1003">Cell membrane</keyword>
<sequence>MNRRQLLTLIATGLGLFMIFLDALIVNVALPDIQRSFGVGEDGLQWVVAAYSLAMAVCIMSAATLADLHGRRRWYLAGVSVFTVGSMACGLAPSIVVLTLARGVQGLGAATVSVTSLALVSAAFPEAKDKARALGIWTAIASVGTTAGPTLGGLLVDQWGWRSIFYVNVPIGVLVLLLTRGVVRESRNERAVRIDLSGQLLFIIGVGTLVYAIIEGPQIGWTSPRILALLVMAAVGSAVFLWHERRSSDPMMDLSLFRDTSYALSIATICTVFFAVHGMLLLTTQFLQNVRGLTPSATGIVIFPFSAAVVVVSPLVGQLVGRVGVRVLILVGLCLLMLGLLTLIASEHRSSAVVLVGLGLCGTGAALCLTPITTLAMTRVPPERAGMASGIMSAQRAIGSTIGFAVLGSVLAGWLSVTLESHLELAVPDPVQRHTIAEIIIDSANPRAHVGGIVPRRHIAHRDPVAIAEDDFIDGIRVALLIATASLGLMFLAGWRWFPRGLGAMVSDAGRKPAITAVLE</sequence>
<evidence type="ECO:0000256" key="6">
    <source>
        <dbReference type="ARBA" id="ARBA00022989"/>
    </source>
</evidence>
<comment type="similarity">
    <text evidence="2">Belongs to the major facilitator superfamily. EmrB family.</text>
</comment>
<keyword evidence="7 8" id="KW-0472">Membrane</keyword>
<feature type="transmembrane region" description="Helical" evidence="8">
    <location>
        <begin position="299"/>
        <end position="320"/>
    </location>
</feature>
<feature type="transmembrane region" description="Helical" evidence="8">
    <location>
        <begin position="195"/>
        <end position="214"/>
    </location>
</feature>
<dbReference type="SUPFAM" id="SSF103473">
    <property type="entry name" value="MFS general substrate transporter"/>
    <property type="match status" value="1"/>
</dbReference>
<gene>
    <name evidence="10" type="ORF">F6B93_15490</name>
</gene>
<feature type="transmembrane region" description="Helical" evidence="8">
    <location>
        <begin position="478"/>
        <end position="498"/>
    </location>
</feature>
<dbReference type="InterPro" id="IPR004638">
    <property type="entry name" value="EmrB-like"/>
</dbReference>
<dbReference type="Pfam" id="PF07690">
    <property type="entry name" value="MFS_1"/>
    <property type="match status" value="1"/>
</dbReference>
<keyword evidence="11" id="KW-1185">Reference proteome</keyword>
<dbReference type="EMBL" id="CP046600">
    <property type="protein sequence ID" value="QUR68299.1"/>
    <property type="molecule type" value="Genomic_DNA"/>
</dbReference>
<name>A0A975K088_9MYCO</name>
<evidence type="ECO:0000256" key="3">
    <source>
        <dbReference type="ARBA" id="ARBA00022448"/>
    </source>
</evidence>
<dbReference type="RefSeq" id="WP_211695869.1">
    <property type="nucleotide sequence ID" value="NZ_CP046600.1"/>
</dbReference>
<feature type="transmembrane region" description="Helical" evidence="8">
    <location>
        <begin position="107"/>
        <end position="124"/>
    </location>
</feature>
<dbReference type="PRINTS" id="PR01036">
    <property type="entry name" value="TCRTETB"/>
</dbReference>
<feature type="transmembrane region" description="Helical" evidence="8">
    <location>
        <begin position="397"/>
        <end position="417"/>
    </location>
</feature>
<protein>
    <submittedName>
        <fullName evidence="10">DHA2 family efflux MFS transporter permease subunit</fullName>
    </submittedName>
</protein>
<dbReference type="Proteomes" id="UP000682202">
    <property type="component" value="Chromosome"/>
</dbReference>
<feature type="transmembrane region" description="Helical" evidence="8">
    <location>
        <begin position="131"/>
        <end position="151"/>
    </location>
</feature>
<dbReference type="InterPro" id="IPR011701">
    <property type="entry name" value="MFS"/>
</dbReference>
<evidence type="ECO:0000256" key="5">
    <source>
        <dbReference type="ARBA" id="ARBA00022692"/>
    </source>
</evidence>
<keyword evidence="6 8" id="KW-1133">Transmembrane helix</keyword>
<keyword evidence="3" id="KW-0813">Transport</keyword>
<evidence type="ECO:0000313" key="10">
    <source>
        <dbReference type="EMBL" id="QUR68299.1"/>
    </source>
</evidence>
<keyword evidence="5 8" id="KW-0812">Transmembrane</keyword>
<feature type="transmembrane region" description="Helical" evidence="8">
    <location>
        <begin position="262"/>
        <end position="287"/>
    </location>
</feature>
<dbReference type="GO" id="GO:0005886">
    <property type="term" value="C:plasma membrane"/>
    <property type="evidence" value="ECO:0007669"/>
    <property type="project" value="UniProtKB-SubCell"/>
</dbReference>
<evidence type="ECO:0000256" key="7">
    <source>
        <dbReference type="ARBA" id="ARBA00023136"/>
    </source>
</evidence>
<dbReference type="KEGG" id="mspg:F6B93_15490"/>
<dbReference type="AlphaFoldDB" id="A0A975K088"/>
<feature type="transmembrane region" description="Helical" evidence="8">
    <location>
        <begin position="327"/>
        <end position="346"/>
    </location>
</feature>
<accession>A0A975K088</accession>
<feature type="transmembrane region" description="Helical" evidence="8">
    <location>
        <begin position="163"/>
        <end position="183"/>
    </location>
</feature>
<dbReference type="InterPro" id="IPR020846">
    <property type="entry name" value="MFS_dom"/>
</dbReference>
<evidence type="ECO:0000256" key="2">
    <source>
        <dbReference type="ARBA" id="ARBA00008537"/>
    </source>
</evidence>
<dbReference type="PROSITE" id="PS50850">
    <property type="entry name" value="MFS"/>
    <property type="match status" value="1"/>
</dbReference>
<evidence type="ECO:0000256" key="4">
    <source>
        <dbReference type="ARBA" id="ARBA00022475"/>
    </source>
</evidence>
<dbReference type="CDD" id="cd17321">
    <property type="entry name" value="MFS_MMR_MDR_like"/>
    <property type="match status" value="1"/>
</dbReference>
<dbReference type="Gene3D" id="1.20.1250.20">
    <property type="entry name" value="MFS general substrate transporter like domains"/>
    <property type="match status" value="1"/>
</dbReference>
<evidence type="ECO:0000256" key="1">
    <source>
        <dbReference type="ARBA" id="ARBA00004651"/>
    </source>
</evidence>
<dbReference type="GO" id="GO:0022857">
    <property type="term" value="F:transmembrane transporter activity"/>
    <property type="evidence" value="ECO:0007669"/>
    <property type="project" value="InterPro"/>
</dbReference>
<evidence type="ECO:0000256" key="8">
    <source>
        <dbReference type="SAM" id="Phobius"/>
    </source>
</evidence>
<evidence type="ECO:0000313" key="11">
    <source>
        <dbReference type="Proteomes" id="UP000682202"/>
    </source>
</evidence>
<feature type="transmembrane region" description="Helical" evidence="8">
    <location>
        <begin position="46"/>
        <end position="68"/>
    </location>
</feature>
<feature type="transmembrane region" description="Helical" evidence="8">
    <location>
        <begin position="75"/>
        <end position="101"/>
    </location>
</feature>
<feature type="transmembrane region" description="Helical" evidence="8">
    <location>
        <begin position="7"/>
        <end position="26"/>
    </location>
</feature>
<feature type="transmembrane region" description="Helical" evidence="8">
    <location>
        <begin position="352"/>
        <end position="376"/>
    </location>
</feature>
<dbReference type="PANTHER" id="PTHR42718:SF9">
    <property type="entry name" value="MAJOR FACILITATOR SUPERFAMILY MULTIDRUG TRANSPORTER MFSC"/>
    <property type="match status" value="1"/>
</dbReference>
<dbReference type="Gene3D" id="1.20.1720.10">
    <property type="entry name" value="Multidrug resistance protein D"/>
    <property type="match status" value="1"/>
</dbReference>
<feature type="transmembrane region" description="Helical" evidence="8">
    <location>
        <begin position="226"/>
        <end position="242"/>
    </location>
</feature>
<dbReference type="PANTHER" id="PTHR42718">
    <property type="entry name" value="MAJOR FACILITATOR SUPERFAMILY MULTIDRUG TRANSPORTER MFSC"/>
    <property type="match status" value="1"/>
</dbReference>
<organism evidence="10 11">
    <name type="scientific">Mycobacterium spongiae</name>
    <dbReference type="NCBI Taxonomy" id="886343"/>
    <lineage>
        <taxon>Bacteria</taxon>
        <taxon>Bacillati</taxon>
        <taxon>Actinomycetota</taxon>
        <taxon>Actinomycetes</taxon>
        <taxon>Mycobacteriales</taxon>
        <taxon>Mycobacteriaceae</taxon>
        <taxon>Mycobacterium</taxon>
    </lineage>
</organism>